<evidence type="ECO:0008006" key="3">
    <source>
        <dbReference type="Google" id="ProtNLM"/>
    </source>
</evidence>
<dbReference type="PANTHER" id="PTHR35567:SF1">
    <property type="entry name" value="CONSERVED FUNGAL PROTEIN (AFU_ORTHOLOGUE AFUA_1G14230)"/>
    <property type="match status" value="1"/>
</dbReference>
<organism evidence="1 2">
    <name type="scientific">Hortaea werneckii</name>
    <name type="common">Black yeast</name>
    <name type="synonym">Cladosporium werneckii</name>
    <dbReference type="NCBI Taxonomy" id="91943"/>
    <lineage>
        <taxon>Eukaryota</taxon>
        <taxon>Fungi</taxon>
        <taxon>Dikarya</taxon>
        <taxon>Ascomycota</taxon>
        <taxon>Pezizomycotina</taxon>
        <taxon>Dothideomycetes</taxon>
        <taxon>Dothideomycetidae</taxon>
        <taxon>Mycosphaerellales</taxon>
        <taxon>Teratosphaeriaceae</taxon>
        <taxon>Hortaea</taxon>
    </lineage>
</organism>
<reference evidence="1 2" key="1">
    <citation type="journal article" date="2018" name="BMC Genomics">
        <title>Genomic evidence for intraspecific hybridization in a clonal and extremely halotolerant yeast.</title>
        <authorList>
            <person name="Gostincar C."/>
            <person name="Stajich J.E."/>
            <person name="Zupancic J."/>
            <person name="Zalar P."/>
            <person name="Gunde-Cimerman N."/>
        </authorList>
    </citation>
    <scope>NUCLEOTIDE SEQUENCE [LARGE SCALE GENOMIC DNA]</scope>
    <source>
        <strain evidence="1 2">EXF-171</strain>
    </source>
</reference>
<dbReference type="PANTHER" id="PTHR35567">
    <property type="entry name" value="MALATE DEHYDROGENASE (AFU_ORTHOLOGUE AFUA_2G13800)"/>
    <property type="match status" value="1"/>
</dbReference>
<sequence>MQELETSTDQRQTDPTYINMQFSRTGLVLALTTIVAAAPYEKRWSHWGSWGDDGGRPWWSGPPDTSYLEIGKRILNSKTAATCNLAQASLPQPPIALPTPAEGLTLSHVAIGRGTQNYTCDLQNATAVPKPVGAVATLFNVSCMAADIPELMEKLPSIALNLPVPAADNALSPAYQDMSGHHYFVDDTTPFFNMDTALHQYGTGAFQKANASAAPGSAPKGQYGSGDGSVAWLKLDAKDTATGQTFQEVYRTNTAGGSPPEMCTGMQEAFEVQYSALYWIYGKTGS</sequence>
<dbReference type="VEuPathDB" id="FungiDB:BTJ68_06006"/>
<gene>
    <name evidence="1" type="ORF">D0862_11399</name>
</gene>
<comment type="caution">
    <text evidence="1">The sequence shown here is derived from an EMBL/GenBank/DDBJ whole genome shotgun (WGS) entry which is preliminary data.</text>
</comment>
<proteinExistence type="predicted"/>
<dbReference type="Proteomes" id="UP000281468">
    <property type="component" value="Unassembled WGS sequence"/>
</dbReference>
<dbReference type="AlphaFoldDB" id="A0A3M7F7P4"/>
<name>A0A3M7F7P4_HORWE</name>
<dbReference type="InterPro" id="IPR021851">
    <property type="entry name" value="DUF3455"/>
</dbReference>
<dbReference type="EMBL" id="QWIQ01000493">
    <property type="protein sequence ID" value="RMY84531.1"/>
    <property type="molecule type" value="Genomic_DNA"/>
</dbReference>
<evidence type="ECO:0000313" key="2">
    <source>
        <dbReference type="Proteomes" id="UP000281468"/>
    </source>
</evidence>
<evidence type="ECO:0000313" key="1">
    <source>
        <dbReference type="EMBL" id="RMY84531.1"/>
    </source>
</evidence>
<dbReference type="Pfam" id="PF11937">
    <property type="entry name" value="DUF3455"/>
    <property type="match status" value="1"/>
</dbReference>
<accession>A0A3M7F7P4</accession>
<protein>
    <recommendedName>
        <fullName evidence="3">Malate dehydrogenase</fullName>
    </recommendedName>
</protein>